<reference evidence="2" key="2">
    <citation type="submission" date="2025-08" db="UniProtKB">
        <authorList>
            <consortium name="RefSeq"/>
        </authorList>
    </citation>
    <scope>IDENTIFICATION</scope>
    <source>
        <tissue evidence="2">Leaf</tissue>
    </source>
</reference>
<reference evidence="1" key="1">
    <citation type="journal article" date="2014" name="Nat. Commun.">
        <title>The tobacco genome sequence and its comparison with those of tomato and potato.</title>
        <authorList>
            <person name="Sierro N."/>
            <person name="Battey J.N."/>
            <person name="Ouadi S."/>
            <person name="Bakaher N."/>
            <person name="Bovet L."/>
            <person name="Willig A."/>
            <person name="Goepfert S."/>
            <person name="Peitsch M.C."/>
            <person name="Ivanov N.V."/>
        </authorList>
    </citation>
    <scope>NUCLEOTIDE SEQUENCE [LARGE SCALE GENOMIC DNA]</scope>
</reference>
<organism evidence="1 2">
    <name type="scientific">Nicotiana tabacum</name>
    <name type="common">Common tobacco</name>
    <dbReference type="NCBI Taxonomy" id="4097"/>
    <lineage>
        <taxon>Eukaryota</taxon>
        <taxon>Viridiplantae</taxon>
        <taxon>Streptophyta</taxon>
        <taxon>Embryophyta</taxon>
        <taxon>Tracheophyta</taxon>
        <taxon>Spermatophyta</taxon>
        <taxon>Magnoliopsida</taxon>
        <taxon>eudicotyledons</taxon>
        <taxon>Gunneridae</taxon>
        <taxon>Pentapetalae</taxon>
        <taxon>asterids</taxon>
        <taxon>lamiids</taxon>
        <taxon>Solanales</taxon>
        <taxon>Solanaceae</taxon>
        <taxon>Nicotianoideae</taxon>
        <taxon>Nicotianeae</taxon>
        <taxon>Nicotiana</taxon>
    </lineage>
</organism>
<evidence type="ECO:0000313" key="2">
    <source>
        <dbReference type="RefSeq" id="XP_075101579.1"/>
    </source>
</evidence>
<sequence length="114" mass="13339">MMLLQEENKPKNVKEALTFPFKDIWTKAMEDELESMRVNKVWELVDLLEGRKAIGSKWVLKIKLKADGTVERYKDRLVEKRYTQQKRIGYEETFSPAVRFTSVRLVLACCIPGS</sequence>
<proteinExistence type="predicted"/>
<keyword evidence="1" id="KW-1185">Reference proteome</keyword>
<name>A0AC58TWJ8_TOBAC</name>
<dbReference type="RefSeq" id="XP_075101579.1">
    <property type="nucleotide sequence ID" value="XM_075245478.1"/>
</dbReference>
<gene>
    <name evidence="2" type="primary">LOC142177020</name>
</gene>
<protein>
    <submittedName>
        <fullName evidence="2">Mitochondrial protein AtMg00820</fullName>
    </submittedName>
</protein>
<evidence type="ECO:0000313" key="1">
    <source>
        <dbReference type="Proteomes" id="UP000790787"/>
    </source>
</evidence>
<dbReference type="Proteomes" id="UP000790787">
    <property type="component" value="Chromosome 23"/>
</dbReference>
<accession>A0AC58TWJ8</accession>